<evidence type="ECO:0000256" key="8">
    <source>
        <dbReference type="SAM" id="MobiDB-lite"/>
    </source>
</evidence>
<feature type="domain" description="ABC transmembrane type-1" evidence="11">
    <location>
        <begin position="45"/>
        <end position="355"/>
    </location>
</feature>
<protein>
    <submittedName>
        <fullName evidence="12">ABC transporter ATP-binding protein/permease</fullName>
    </submittedName>
</protein>
<dbReference type="Gene3D" id="1.20.1560.10">
    <property type="entry name" value="ABC transporter type 1, transmembrane domain"/>
    <property type="match status" value="1"/>
</dbReference>
<dbReference type="Gene3D" id="3.40.50.300">
    <property type="entry name" value="P-loop containing nucleotide triphosphate hydrolases"/>
    <property type="match status" value="1"/>
</dbReference>
<dbReference type="Proteomes" id="UP000824221">
    <property type="component" value="Unassembled WGS sequence"/>
</dbReference>
<dbReference type="SUPFAM" id="SSF90123">
    <property type="entry name" value="ABC transporter transmembrane region"/>
    <property type="match status" value="1"/>
</dbReference>
<dbReference type="InterPro" id="IPR039421">
    <property type="entry name" value="Type_1_exporter"/>
</dbReference>
<dbReference type="PANTHER" id="PTHR43394:SF1">
    <property type="entry name" value="ATP-BINDING CASSETTE SUB-FAMILY B MEMBER 10, MITOCHONDRIAL"/>
    <property type="match status" value="1"/>
</dbReference>
<proteinExistence type="predicted"/>
<dbReference type="PANTHER" id="PTHR43394">
    <property type="entry name" value="ATP-DEPENDENT PERMEASE MDL1, MITOCHONDRIAL"/>
    <property type="match status" value="1"/>
</dbReference>
<dbReference type="InterPro" id="IPR036640">
    <property type="entry name" value="ABC1_TM_sf"/>
</dbReference>
<keyword evidence="6 9" id="KW-1133">Transmembrane helix</keyword>
<comment type="caution">
    <text evidence="12">The sequence shown here is derived from an EMBL/GenBank/DDBJ whole genome shotgun (WGS) entry which is preliminary data.</text>
</comment>
<reference evidence="12" key="1">
    <citation type="journal article" date="2021" name="PeerJ">
        <title>Extensive microbial diversity within the chicken gut microbiome revealed by metagenomics and culture.</title>
        <authorList>
            <person name="Gilroy R."/>
            <person name="Ravi A."/>
            <person name="Getino M."/>
            <person name="Pursley I."/>
            <person name="Horton D.L."/>
            <person name="Alikhan N.F."/>
            <person name="Baker D."/>
            <person name="Gharbi K."/>
            <person name="Hall N."/>
            <person name="Watson M."/>
            <person name="Adriaenssens E.M."/>
            <person name="Foster-Nyarko E."/>
            <person name="Jarju S."/>
            <person name="Secka A."/>
            <person name="Antonio M."/>
            <person name="Oren A."/>
            <person name="Chaudhuri R.R."/>
            <person name="La Ragione R."/>
            <person name="Hildebrand F."/>
            <person name="Pallen M.J."/>
        </authorList>
    </citation>
    <scope>NUCLEOTIDE SEQUENCE</scope>
    <source>
        <strain evidence="12">CHK156-179</strain>
    </source>
</reference>
<reference evidence="12" key="2">
    <citation type="submission" date="2021-04" db="EMBL/GenBank/DDBJ databases">
        <authorList>
            <person name="Gilroy R."/>
        </authorList>
    </citation>
    <scope>NUCLEOTIDE SEQUENCE</scope>
    <source>
        <strain evidence="12">CHK156-179</strain>
    </source>
</reference>
<feature type="compositionally biased region" description="Basic residues" evidence="8">
    <location>
        <begin position="1"/>
        <end position="11"/>
    </location>
</feature>
<keyword evidence="5 12" id="KW-0067">ATP-binding</keyword>
<feature type="domain" description="ABC transporter" evidence="10">
    <location>
        <begin position="421"/>
        <end position="655"/>
    </location>
</feature>
<dbReference type="CDD" id="cd18547">
    <property type="entry name" value="ABC_6TM_Tm288_like"/>
    <property type="match status" value="1"/>
</dbReference>
<evidence type="ECO:0000259" key="11">
    <source>
        <dbReference type="PROSITE" id="PS50929"/>
    </source>
</evidence>
<dbReference type="EMBL" id="DXAJ01000070">
    <property type="protein sequence ID" value="HJA02636.1"/>
    <property type="molecule type" value="Genomic_DNA"/>
</dbReference>
<comment type="subcellular location">
    <subcellularLocation>
        <location evidence="1">Cell membrane</location>
        <topology evidence="1">Multi-pass membrane protein</topology>
    </subcellularLocation>
</comment>
<feature type="transmembrane region" description="Helical" evidence="9">
    <location>
        <begin position="96"/>
        <end position="122"/>
    </location>
</feature>
<keyword evidence="7 9" id="KW-0472">Membrane</keyword>
<dbReference type="GO" id="GO:0015421">
    <property type="term" value="F:ABC-type oligopeptide transporter activity"/>
    <property type="evidence" value="ECO:0007669"/>
    <property type="project" value="TreeGrafter"/>
</dbReference>
<name>A0A9D2H2Q7_9FIRM</name>
<feature type="transmembrane region" description="Helical" evidence="9">
    <location>
        <begin position="278"/>
        <end position="298"/>
    </location>
</feature>
<evidence type="ECO:0000259" key="10">
    <source>
        <dbReference type="PROSITE" id="PS50893"/>
    </source>
</evidence>
<dbReference type="SUPFAM" id="SSF52540">
    <property type="entry name" value="P-loop containing nucleoside triphosphate hydrolases"/>
    <property type="match status" value="1"/>
</dbReference>
<evidence type="ECO:0000256" key="9">
    <source>
        <dbReference type="SAM" id="Phobius"/>
    </source>
</evidence>
<evidence type="ECO:0000256" key="2">
    <source>
        <dbReference type="ARBA" id="ARBA00022448"/>
    </source>
</evidence>
<dbReference type="CDD" id="cd03254">
    <property type="entry name" value="ABCC_Glucan_exporter_like"/>
    <property type="match status" value="1"/>
</dbReference>
<dbReference type="InterPro" id="IPR003439">
    <property type="entry name" value="ABC_transporter-like_ATP-bd"/>
</dbReference>
<evidence type="ECO:0000256" key="5">
    <source>
        <dbReference type="ARBA" id="ARBA00022840"/>
    </source>
</evidence>
<dbReference type="Pfam" id="PF00664">
    <property type="entry name" value="ABC_membrane"/>
    <property type="match status" value="1"/>
</dbReference>
<dbReference type="InterPro" id="IPR017871">
    <property type="entry name" value="ABC_transporter-like_CS"/>
</dbReference>
<dbReference type="GO" id="GO:0016887">
    <property type="term" value="F:ATP hydrolysis activity"/>
    <property type="evidence" value="ECO:0007669"/>
    <property type="project" value="InterPro"/>
</dbReference>
<organism evidence="12 13">
    <name type="scientific">Candidatus Gallimonas gallistercoris</name>
    <dbReference type="NCBI Taxonomy" id="2838602"/>
    <lineage>
        <taxon>Bacteria</taxon>
        <taxon>Bacillati</taxon>
        <taxon>Bacillota</taxon>
        <taxon>Clostridia</taxon>
        <taxon>Candidatus Gallimonas</taxon>
    </lineage>
</organism>
<dbReference type="SMART" id="SM00382">
    <property type="entry name" value="AAA"/>
    <property type="match status" value="1"/>
</dbReference>
<dbReference type="InterPro" id="IPR027417">
    <property type="entry name" value="P-loop_NTPase"/>
</dbReference>
<evidence type="ECO:0000256" key="1">
    <source>
        <dbReference type="ARBA" id="ARBA00004651"/>
    </source>
</evidence>
<dbReference type="PROSITE" id="PS50893">
    <property type="entry name" value="ABC_TRANSPORTER_2"/>
    <property type="match status" value="1"/>
</dbReference>
<sequence>MKTKLHAKVRPHTPEAPQVKPKKQKGTFSRVMKALFRYYPGMTTLTIIFLVINAIVSSVPAIFMENIYSVIEDAQTAGLGWGEVGGDITGNMLVLIGMYVVSLIFGAIHAQLLAIITQGFLAKMREQMFDGMQDLPIRYFDTHNHGDIMSYYTNDIDSLRQMIAVSLPQILRSGVMVLTLFVMMLYYSLYLTLIVVVGIVAMTFITKVIGGGSGRFFLEQQRAIGKTEGFIEEMMNGQKVVKVFCHEEEAKRDFDRVNDHLFEQADRANRYANMLMPIIMNIGHIMYVIVALCGAFFMLEGVQNIGILELTNGKITNIVEIAPFSVAVVVAFLQMARQFSNNVGQVSQQVNSVVMGLAGAKRITMLIDEQPETDDGYVTLVNAKEDENGNLTECEERTGMWAWKHPHHDGTLTYTKLEGDVRMYDVDFGYTPEKIVLHNITLYARPGQKVAFVGATGAGKTTITNLINRFYDIADGKIRYDGININKIKKGELRRSLGMVLQDTNLFTGTVMDNIRYGRLDATDEECMAAAHLAGADDFISRLPEGYDTMLTHNGANLSQGQRQLLSIARAAVADPPVMILDEATSSIDTRTEAIVQRGMDKLMEGRTVFVIAHRLSTVKNSNVIMVLDHGRIIERGTHDQLIEQKGRYYQLYTGAFELE</sequence>
<evidence type="ECO:0000313" key="12">
    <source>
        <dbReference type="EMBL" id="HJA02636.1"/>
    </source>
</evidence>
<dbReference type="FunFam" id="3.40.50.300:FF:000287">
    <property type="entry name" value="Multidrug ABC transporter ATP-binding protein"/>
    <property type="match status" value="1"/>
</dbReference>
<dbReference type="PROSITE" id="PS50929">
    <property type="entry name" value="ABC_TM1F"/>
    <property type="match status" value="1"/>
</dbReference>
<evidence type="ECO:0000313" key="13">
    <source>
        <dbReference type="Proteomes" id="UP000824221"/>
    </source>
</evidence>
<evidence type="ECO:0000256" key="4">
    <source>
        <dbReference type="ARBA" id="ARBA00022741"/>
    </source>
</evidence>
<dbReference type="GO" id="GO:0005524">
    <property type="term" value="F:ATP binding"/>
    <property type="evidence" value="ECO:0007669"/>
    <property type="project" value="UniProtKB-KW"/>
</dbReference>
<dbReference type="PROSITE" id="PS00211">
    <property type="entry name" value="ABC_TRANSPORTER_1"/>
    <property type="match status" value="1"/>
</dbReference>
<evidence type="ECO:0000256" key="7">
    <source>
        <dbReference type="ARBA" id="ARBA00023136"/>
    </source>
</evidence>
<feature type="transmembrane region" description="Helical" evidence="9">
    <location>
        <begin position="170"/>
        <end position="187"/>
    </location>
</feature>
<feature type="region of interest" description="Disordered" evidence="8">
    <location>
        <begin position="1"/>
        <end position="24"/>
    </location>
</feature>
<keyword evidence="2" id="KW-0813">Transport</keyword>
<evidence type="ECO:0000256" key="6">
    <source>
        <dbReference type="ARBA" id="ARBA00022989"/>
    </source>
</evidence>
<dbReference type="InterPro" id="IPR003593">
    <property type="entry name" value="AAA+_ATPase"/>
</dbReference>
<dbReference type="AlphaFoldDB" id="A0A9D2H2Q7"/>
<keyword evidence="3 9" id="KW-0812">Transmembrane</keyword>
<dbReference type="InterPro" id="IPR011527">
    <property type="entry name" value="ABC1_TM_dom"/>
</dbReference>
<gene>
    <name evidence="12" type="ORF">H9797_04565</name>
</gene>
<accession>A0A9D2H2Q7</accession>
<keyword evidence="4" id="KW-0547">Nucleotide-binding</keyword>
<feature type="transmembrane region" description="Helical" evidence="9">
    <location>
        <begin position="193"/>
        <end position="218"/>
    </location>
</feature>
<evidence type="ECO:0000256" key="3">
    <source>
        <dbReference type="ARBA" id="ARBA00022692"/>
    </source>
</evidence>
<feature type="transmembrane region" description="Helical" evidence="9">
    <location>
        <begin position="38"/>
        <end position="63"/>
    </location>
</feature>
<dbReference type="Pfam" id="PF00005">
    <property type="entry name" value="ABC_tran"/>
    <property type="match status" value="1"/>
</dbReference>
<dbReference type="GO" id="GO:0005886">
    <property type="term" value="C:plasma membrane"/>
    <property type="evidence" value="ECO:0007669"/>
    <property type="project" value="UniProtKB-SubCell"/>
</dbReference>